<name>A0A4U5PAT1_STECR</name>
<dbReference type="Proteomes" id="UP000298663">
    <property type="component" value="Unassembled WGS sequence"/>
</dbReference>
<evidence type="ECO:0000313" key="2">
    <source>
        <dbReference type="EMBL" id="TKR93449.1"/>
    </source>
</evidence>
<feature type="signal peptide" evidence="1">
    <location>
        <begin position="1"/>
        <end position="23"/>
    </location>
</feature>
<keyword evidence="1" id="KW-0732">Signal</keyword>
<organism evidence="2 3">
    <name type="scientific">Steinernema carpocapsae</name>
    <name type="common">Entomopathogenic nematode</name>
    <dbReference type="NCBI Taxonomy" id="34508"/>
    <lineage>
        <taxon>Eukaryota</taxon>
        <taxon>Metazoa</taxon>
        <taxon>Ecdysozoa</taxon>
        <taxon>Nematoda</taxon>
        <taxon>Chromadorea</taxon>
        <taxon>Rhabditida</taxon>
        <taxon>Tylenchina</taxon>
        <taxon>Panagrolaimomorpha</taxon>
        <taxon>Strongyloidoidea</taxon>
        <taxon>Steinernematidae</taxon>
        <taxon>Steinernema</taxon>
    </lineage>
</organism>
<dbReference type="EMBL" id="AZBU02000002">
    <property type="protein sequence ID" value="TKR93449.1"/>
    <property type="molecule type" value="Genomic_DNA"/>
</dbReference>
<evidence type="ECO:0008006" key="4">
    <source>
        <dbReference type="Google" id="ProtNLM"/>
    </source>
</evidence>
<evidence type="ECO:0000256" key="1">
    <source>
        <dbReference type="SAM" id="SignalP"/>
    </source>
</evidence>
<feature type="chain" id="PRO_5021019713" description="Secreted protein" evidence="1">
    <location>
        <begin position="24"/>
        <end position="98"/>
    </location>
</feature>
<reference evidence="2 3" key="1">
    <citation type="journal article" date="2015" name="Genome Biol.">
        <title>Comparative genomics of Steinernema reveals deeply conserved gene regulatory networks.</title>
        <authorList>
            <person name="Dillman A.R."/>
            <person name="Macchietto M."/>
            <person name="Porter C.F."/>
            <person name="Rogers A."/>
            <person name="Williams B."/>
            <person name="Antoshechkin I."/>
            <person name="Lee M.M."/>
            <person name="Goodwin Z."/>
            <person name="Lu X."/>
            <person name="Lewis E.E."/>
            <person name="Goodrich-Blair H."/>
            <person name="Stock S.P."/>
            <person name="Adams B.J."/>
            <person name="Sternberg P.W."/>
            <person name="Mortazavi A."/>
        </authorList>
    </citation>
    <scope>NUCLEOTIDE SEQUENCE [LARGE SCALE GENOMIC DNA]</scope>
    <source>
        <strain evidence="2 3">ALL</strain>
    </source>
</reference>
<evidence type="ECO:0000313" key="3">
    <source>
        <dbReference type="Proteomes" id="UP000298663"/>
    </source>
</evidence>
<reference evidence="2 3" key="2">
    <citation type="journal article" date="2019" name="G3 (Bethesda)">
        <title>Hybrid Assembly of the Genome of the Entomopathogenic Nematode Steinernema carpocapsae Identifies the X-Chromosome.</title>
        <authorList>
            <person name="Serra L."/>
            <person name="Macchietto M."/>
            <person name="Macias-Munoz A."/>
            <person name="McGill C.J."/>
            <person name="Rodriguez I.M."/>
            <person name="Rodriguez B."/>
            <person name="Murad R."/>
            <person name="Mortazavi A."/>
        </authorList>
    </citation>
    <scope>NUCLEOTIDE SEQUENCE [LARGE SCALE GENOMIC DNA]</scope>
    <source>
        <strain evidence="2 3">ALL</strain>
    </source>
</reference>
<gene>
    <name evidence="2" type="ORF">L596_007905</name>
</gene>
<keyword evidence="3" id="KW-1185">Reference proteome</keyword>
<accession>A0A4U5PAT1</accession>
<dbReference type="AlphaFoldDB" id="A0A4U5PAT1"/>
<comment type="caution">
    <text evidence="2">The sequence shown here is derived from an EMBL/GenBank/DDBJ whole genome shotgun (WGS) entry which is preliminary data.</text>
</comment>
<protein>
    <recommendedName>
        <fullName evidence="4">Secreted protein</fullName>
    </recommendedName>
</protein>
<proteinExistence type="predicted"/>
<sequence>MLANPNLSLPIHFFFCFACILDAQNAVFGVNSVPKFPLAVFDVPGGDVSVDDILVVEVDESSQGLLGDVPSPLRACLLKGLPKVDVLESVEGRGVHFL</sequence>